<comment type="subcellular location">
    <subcellularLocation>
        <location evidence="1">Membrane</location>
        <topology evidence="1">Multi-pass membrane protein</topology>
    </subcellularLocation>
</comment>
<feature type="transmembrane region" description="Helical" evidence="6">
    <location>
        <begin position="401"/>
        <end position="420"/>
    </location>
</feature>
<evidence type="ECO:0000313" key="7">
    <source>
        <dbReference type="EMBL" id="MFC6197624.1"/>
    </source>
</evidence>
<dbReference type="EMBL" id="JBHSSW010000005">
    <property type="protein sequence ID" value="MFC6197624.1"/>
    <property type="molecule type" value="Genomic_DNA"/>
</dbReference>
<dbReference type="PROSITE" id="PS01271">
    <property type="entry name" value="NA_SULFATE"/>
    <property type="match status" value="1"/>
</dbReference>
<keyword evidence="4 6" id="KW-1133">Transmembrane helix</keyword>
<dbReference type="NCBIfam" id="TIGR00785">
    <property type="entry name" value="dass"/>
    <property type="match status" value="1"/>
</dbReference>
<feature type="transmembrane region" description="Helical" evidence="6">
    <location>
        <begin position="12"/>
        <end position="29"/>
    </location>
</feature>
<feature type="transmembrane region" description="Helical" evidence="6">
    <location>
        <begin position="122"/>
        <end position="141"/>
    </location>
</feature>
<dbReference type="InterPro" id="IPR031312">
    <property type="entry name" value="Na/sul_symport_CS"/>
</dbReference>
<gene>
    <name evidence="7" type="ORF">ACFQDM_06015</name>
</gene>
<evidence type="ECO:0000256" key="3">
    <source>
        <dbReference type="ARBA" id="ARBA00022692"/>
    </source>
</evidence>
<keyword evidence="8" id="KW-1185">Reference proteome</keyword>
<feature type="transmembrane region" description="Helical" evidence="6">
    <location>
        <begin position="273"/>
        <end position="290"/>
    </location>
</feature>
<feature type="transmembrane region" description="Helical" evidence="6">
    <location>
        <begin position="171"/>
        <end position="191"/>
    </location>
</feature>
<feature type="transmembrane region" description="Helical" evidence="6">
    <location>
        <begin position="302"/>
        <end position="321"/>
    </location>
</feature>
<dbReference type="PANTHER" id="PTHR10283:SF82">
    <property type="entry name" value="SOLUTE CARRIER FAMILY 13 MEMBER 2"/>
    <property type="match status" value="1"/>
</dbReference>
<organism evidence="7 8">
    <name type="scientific">Ponticaulis profundi</name>
    <dbReference type="NCBI Taxonomy" id="2665222"/>
    <lineage>
        <taxon>Bacteria</taxon>
        <taxon>Pseudomonadati</taxon>
        <taxon>Pseudomonadota</taxon>
        <taxon>Alphaproteobacteria</taxon>
        <taxon>Hyphomonadales</taxon>
        <taxon>Hyphomonadaceae</taxon>
        <taxon>Ponticaulis</taxon>
    </lineage>
</organism>
<evidence type="ECO:0000256" key="6">
    <source>
        <dbReference type="SAM" id="Phobius"/>
    </source>
</evidence>
<feature type="transmembrane region" description="Helical" evidence="6">
    <location>
        <begin position="81"/>
        <end position="102"/>
    </location>
</feature>
<evidence type="ECO:0000256" key="1">
    <source>
        <dbReference type="ARBA" id="ARBA00004141"/>
    </source>
</evidence>
<feature type="transmembrane region" description="Helical" evidence="6">
    <location>
        <begin position="463"/>
        <end position="483"/>
    </location>
</feature>
<accession>A0ABW1S7Y7</accession>
<evidence type="ECO:0000313" key="8">
    <source>
        <dbReference type="Proteomes" id="UP001596303"/>
    </source>
</evidence>
<keyword evidence="3 6" id="KW-0812">Transmembrane</keyword>
<dbReference type="PANTHER" id="PTHR10283">
    <property type="entry name" value="SOLUTE CARRIER FAMILY 13 MEMBER"/>
    <property type="match status" value="1"/>
</dbReference>
<reference evidence="8" key="1">
    <citation type="journal article" date="2019" name="Int. J. Syst. Evol. Microbiol.">
        <title>The Global Catalogue of Microorganisms (GCM) 10K type strain sequencing project: providing services to taxonomists for standard genome sequencing and annotation.</title>
        <authorList>
            <consortium name="The Broad Institute Genomics Platform"/>
            <consortium name="The Broad Institute Genome Sequencing Center for Infectious Disease"/>
            <person name="Wu L."/>
            <person name="Ma J."/>
        </authorList>
    </citation>
    <scope>NUCLEOTIDE SEQUENCE [LARGE SCALE GENOMIC DNA]</scope>
    <source>
        <strain evidence="8">CGMCC-1.15741</strain>
    </source>
</reference>
<sequence>MGEEKKISSRAIGLVLGPVLALALIFIGTPDGLSDEAWRVAALLVLMAVWWGTEAIPIPATSLLPLVFIPLIGAGTTREAAVGYASPTVLLLLGGFVVAMGVERWNLHSRIALNIVVRAGDHMRLIIAGFMIATAVISAWISNTATTIMMVPIAISVATETGERSGRFEKALLLGIAYSASIGGAMTPIGTPTNLIAIDWLRVNTGEDIGFLQWMFFGVPAALLLVPLAWFVLTRGLPLHYSDQRGNGEGGAQAEIKDHLNALGRISTPEARVAMVFGLIAFLWVFRLPIQNNLAGIPGLGWVTYMNDMGIAAFGAVLMFLVPSGGEEKRALLTWDEAEKLPWGVLLLFGGGISLGNAVKSTGLSEWLGGMLAGLQGAPTIVIILVVVALVVYLTEVTSNVATMTTLAPVLGAFAIGVGAPPEAFLGPAAVAASCAFMLPVATAPNAIVYGSKHIYMKDMIQAGFWINLGAVVIITLIGTYLAPMVL</sequence>
<comment type="caution">
    <text evidence="7">The sequence shown here is derived from an EMBL/GenBank/DDBJ whole genome shotgun (WGS) entry which is preliminary data.</text>
</comment>
<dbReference type="InterPro" id="IPR001898">
    <property type="entry name" value="SLC13A/DASS"/>
</dbReference>
<keyword evidence="2" id="KW-0813">Transport</keyword>
<dbReference type="Pfam" id="PF00939">
    <property type="entry name" value="Na_sulph_symp"/>
    <property type="match status" value="1"/>
</dbReference>
<evidence type="ECO:0000256" key="4">
    <source>
        <dbReference type="ARBA" id="ARBA00022989"/>
    </source>
</evidence>
<keyword evidence="5 6" id="KW-0472">Membrane</keyword>
<name>A0ABW1S7Y7_9PROT</name>
<dbReference type="CDD" id="cd01115">
    <property type="entry name" value="SLC13_permease"/>
    <property type="match status" value="1"/>
</dbReference>
<dbReference type="Proteomes" id="UP001596303">
    <property type="component" value="Unassembled WGS sequence"/>
</dbReference>
<protein>
    <submittedName>
        <fullName evidence="7">SLC13 family permease</fullName>
    </submittedName>
</protein>
<evidence type="ECO:0000256" key="5">
    <source>
        <dbReference type="ARBA" id="ARBA00023136"/>
    </source>
</evidence>
<evidence type="ECO:0000256" key="2">
    <source>
        <dbReference type="ARBA" id="ARBA00022448"/>
    </source>
</evidence>
<feature type="transmembrane region" description="Helical" evidence="6">
    <location>
        <begin position="211"/>
        <end position="233"/>
    </location>
</feature>
<feature type="transmembrane region" description="Helical" evidence="6">
    <location>
        <begin position="41"/>
        <end position="69"/>
    </location>
</feature>
<feature type="transmembrane region" description="Helical" evidence="6">
    <location>
        <begin position="426"/>
        <end position="451"/>
    </location>
</feature>
<feature type="transmembrane region" description="Helical" evidence="6">
    <location>
        <begin position="371"/>
        <end position="394"/>
    </location>
</feature>
<dbReference type="RefSeq" id="WP_377376793.1">
    <property type="nucleotide sequence ID" value="NZ_JBHSSW010000005.1"/>
</dbReference>
<proteinExistence type="predicted"/>
<feature type="transmembrane region" description="Helical" evidence="6">
    <location>
        <begin position="341"/>
        <end position="359"/>
    </location>
</feature>